<comment type="caution">
    <text evidence="2">The sequence shown here is derived from an EMBL/GenBank/DDBJ whole genome shotgun (WGS) entry which is preliminary data.</text>
</comment>
<dbReference type="Proteomes" id="UP000229502">
    <property type="component" value="Unassembled WGS sequence"/>
</dbReference>
<dbReference type="Pfam" id="PF12647">
    <property type="entry name" value="RNHCP"/>
    <property type="match status" value="1"/>
</dbReference>
<evidence type="ECO:0000313" key="2">
    <source>
        <dbReference type="EMBL" id="PIU36302.1"/>
    </source>
</evidence>
<reference evidence="3" key="1">
    <citation type="submission" date="2017-09" db="EMBL/GenBank/DDBJ databases">
        <title>Depth-based differentiation of microbial function through sediment-hosted aquifers and enrichment of novel symbionts in the deep terrestrial subsurface.</title>
        <authorList>
            <person name="Probst A.J."/>
            <person name="Ladd B."/>
            <person name="Jarett J.K."/>
            <person name="Geller-Mcgrath D.E."/>
            <person name="Sieber C.M.K."/>
            <person name="Emerson J.B."/>
            <person name="Anantharaman K."/>
            <person name="Thomas B.C."/>
            <person name="Malmstrom R."/>
            <person name="Stieglmeier M."/>
            <person name="Klingl A."/>
            <person name="Woyke T."/>
            <person name="Ryan C.M."/>
            <person name="Banfield J.F."/>
        </authorList>
    </citation>
    <scope>NUCLEOTIDE SEQUENCE [LARGE SCALE GENOMIC DNA]</scope>
</reference>
<accession>A0A2M6YS97</accession>
<evidence type="ECO:0000259" key="1">
    <source>
        <dbReference type="Pfam" id="PF12647"/>
    </source>
</evidence>
<evidence type="ECO:0000313" key="3">
    <source>
        <dbReference type="Proteomes" id="UP000229502"/>
    </source>
</evidence>
<dbReference type="EMBL" id="PEWZ01000018">
    <property type="protein sequence ID" value="PIU36302.1"/>
    <property type="molecule type" value="Genomic_DNA"/>
</dbReference>
<gene>
    <name evidence="2" type="ORF">COT03_00290</name>
</gene>
<dbReference type="SUPFAM" id="SSF57802">
    <property type="entry name" value="Rubredoxin-like"/>
    <property type="match status" value="1"/>
</dbReference>
<name>A0A2M6YS97_9BACT</name>
<organism evidence="2 3">
    <name type="scientific">Candidatus Shapirobacteria bacterium CG07_land_8_20_14_0_80_39_18</name>
    <dbReference type="NCBI Taxonomy" id="1974882"/>
    <lineage>
        <taxon>Bacteria</taxon>
        <taxon>Candidatus Shapironibacteriota</taxon>
    </lineage>
</organism>
<dbReference type="InterPro" id="IPR024439">
    <property type="entry name" value="RNHCP"/>
</dbReference>
<protein>
    <recommendedName>
        <fullName evidence="1">RNHCP domain-containing protein</fullName>
    </recommendedName>
</protein>
<feature type="domain" description="RNHCP" evidence="1">
    <location>
        <begin position="15"/>
        <end position="98"/>
    </location>
</feature>
<dbReference type="AlphaFoldDB" id="A0A2M6YS97"/>
<sequence length="106" mass="12174">MHKNGDEKHFIRKKEDFICQVCGTYVKGNGYTNHCPNCLWSKDVDLEVPGDRACACNGLMEPLLIELKKGKYFLLHRCQKCGKLSKNRTCPEDNFEKIVELSSNHI</sequence>
<proteinExistence type="predicted"/>